<dbReference type="AlphaFoldDB" id="A0A2P2SY66"/>
<dbReference type="InterPro" id="IPR012312">
    <property type="entry name" value="Hemerythrin-like"/>
</dbReference>
<reference evidence="4" key="2">
    <citation type="journal article" date="2018" name="Nat. Commun.">
        <title>Extreme sensitivity to ultraviolet light in the fungal pathogen causing white-nose syndrome of bats.</title>
        <authorList>
            <person name="Palmer J.M."/>
            <person name="Drees K.P."/>
            <person name="Foster J.T."/>
            <person name="Lindner D.L."/>
        </authorList>
    </citation>
    <scope>NUCLEOTIDE SEQUENCE [LARGE SCALE GENOMIC DNA]</scope>
    <source>
        <strain evidence="4">UAMH 10579</strain>
    </source>
</reference>
<accession>A0A2P2SY66</accession>
<dbReference type="Proteomes" id="UP000091956">
    <property type="component" value="Unassembled WGS sequence"/>
</dbReference>
<gene>
    <name evidence="3" type="ORF">VE01_00048</name>
</gene>
<proteinExistence type="predicted"/>
<dbReference type="EMBL" id="KV460206">
    <property type="protein sequence ID" value="OBU01773.2"/>
    <property type="molecule type" value="Genomic_DNA"/>
</dbReference>
<feature type="compositionally biased region" description="Basic and acidic residues" evidence="1">
    <location>
        <begin position="70"/>
        <end position="85"/>
    </location>
</feature>
<dbReference type="RefSeq" id="XP_018135505.2">
    <property type="nucleotide sequence ID" value="XM_018269582.2"/>
</dbReference>
<reference evidence="3 4" key="1">
    <citation type="submission" date="2016-03" db="EMBL/GenBank/DDBJ databases">
        <title>Comparative genomics of Pseudogymnoascus destructans, the fungus causing white-nose syndrome of bats.</title>
        <authorList>
            <person name="Palmer J.M."/>
            <person name="Drees K.P."/>
            <person name="Foster J.T."/>
            <person name="Lindner D.L."/>
        </authorList>
    </citation>
    <scope>NUCLEOTIDE SEQUENCE [LARGE SCALE GENOMIC DNA]</scope>
    <source>
        <strain evidence="3 4">UAMH 10579</strain>
    </source>
</reference>
<feature type="region of interest" description="Disordered" evidence="1">
    <location>
        <begin position="66"/>
        <end position="99"/>
    </location>
</feature>
<dbReference type="Pfam" id="PF01814">
    <property type="entry name" value="Hemerythrin"/>
    <property type="match status" value="1"/>
</dbReference>
<evidence type="ECO:0000256" key="1">
    <source>
        <dbReference type="SAM" id="MobiDB-lite"/>
    </source>
</evidence>
<evidence type="ECO:0000259" key="2">
    <source>
        <dbReference type="Pfam" id="PF01814"/>
    </source>
</evidence>
<evidence type="ECO:0000313" key="3">
    <source>
        <dbReference type="EMBL" id="OBU01773.2"/>
    </source>
</evidence>
<protein>
    <recommendedName>
        <fullName evidence="2">Hemerythrin-like domain-containing protein</fullName>
    </recommendedName>
</protein>
<name>A0A2P2SY66_9PEZI</name>
<dbReference type="PANTHER" id="PTHR38048:SF1">
    <property type="entry name" value="HEMERYTHRIN-LIKE DOMAIN-CONTAINING PROTEIN"/>
    <property type="match status" value="1"/>
</dbReference>
<sequence length="267" mass="30345">MRPASFILPFSILHRQSIATTARCTPALRYPVLPSTPHIYPTCRLRAQPYSSTMSDTGAANISAEPMKATQEESNSKNVAVEKNEAAAAEAPQEEPKLPPLSAADFAAYNGMAEHMEYFHNNFRRTWNLLYGACESNQRPKNLSIKQFITTGLQFCGHLTAHHSIEEMHVFPVLAKKMPEFKNGPKYKGAAELLRQHKEIHDGLDVFKEYLQQCQTGEADFDLRVLKTKMDSWGTVLWTHLDQEVKTLGAENMRKYWTVAEMRRMPM</sequence>
<evidence type="ECO:0000313" key="4">
    <source>
        <dbReference type="Proteomes" id="UP000091956"/>
    </source>
</evidence>
<dbReference type="InterPro" id="IPR053206">
    <property type="entry name" value="Dimeric_xanthone_biosynth"/>
</dbReference>
<feature type="domain" description="Hemerythrin-like" evidence="2">
    <location>
        <begin position="114"/>
        <end position="246"/>
    </location>
</feature>
<dbReference type="Gene3D" id="1.20.120.520">
    <property type="entry name" value="nmb1532 protein domain like"/>
    <property type="match status" value="1"/>
</dbReference>
<dbReference type="CDD" id="cd12108">
    <property type="entry name" value="Hr-like"/>
    <property type="match status" value="1"/>
</dbReference>
<keyword evidence="4" id="KW-1185">Reference proteome</keyword>
<dbReference type="GeneID" id="28833434"/>
<organism evidence="3 4">
    <name type="scientific">Pseudogymnoascus verrucosus</name>
    <dbReference type="NCBI Taxonomy" id="342668"/>
    <lineage>
        <taxon>Eukaryota</taxon>
        <taxon>Fungi</taxon>
        <taxon>Dikarya</taxon>
        <taxon>Ascomycota</taxon>
        <taxon>Pezizomycotina</taxon>
        <taxon>Leotiomycetes</taxon>
        <taxon>Thelebolales</taxon>
        <taxon>Thelebolaceae</taxon>
        <taxon>Pseudogymnoascus</taxon>
    </lineage>
</organism>
<dbReference type="STRING" id="342668.A0A2P2SY66"/>
<dbReference type="PANTHER" id="PTHR38048">
    <property type="entry name" value="EXPRESSED PROTEIN"/>
    <property type="match status" value="1"/>
</dbReference>